<evidence type="ECO:0000313" key="2">
    <source>
        <dbReference type="EMBL" id="NOU53140.1"/>
    </source>
</evidence>
<keyword evidence="3" id="KW-1185">Reference proteome</keyword>
<keyword evidence="1" id="KW-0812">Transmembrane</keyword>
<evidence type="ECO:0000313" key="3">
    <source>
        <dbReference type="Proteomes" id="UP000586305"/>
    </source>
</evidence>
<dbReference type="EMBL" id="JABBPG010000016">
    <property type="protein sequence ID" value="NOU53140.1"/>
    <property type="molecule type" value="Genomic_DNA"/>
</dbReference>
<comment type="caution">
    <text evidence="2">The sequence shown here is derived from an EMBL/GenBank/DDBJ whole genome shotgun (WGS) entry which is preliminary data.</text>
</comment>
<organism evidence="2 3">
    <name type="scientific">Pseudoalteromonas caenipelagi</name>
    <dbReference type="NCBI Taxonomy" id="2726988"/>
    <lineage>
        <taxon>Bacteria</taxon>
        <taxon>Pseudomonadati</taxon>
        <taxon>Pseudomonadota</taxon>
        <taxon>Gammaproteobacteria</taxon>
        <taxon>Alteromonadales</taxon>
        <taxon>Pseudoalteromonadaceae</taxon>
        <taxon>Pseudoalteromonas</taxon>
    </lineage>
</organism>
<gene>
    <name evidence="2" type="ORF">HG263_21805</name>
</gene>
<proteinExistence type="predicted"/>
<accession>A0A849VJW8</accession>
<feature type="transmembrane region" description="Helical" evidence="1">
    <location>
        <begin position="12"/>
        <end position="30"/>
    </location>
</feature>
<keyword evidence="1" id="KW-0472">Membrane</keyword>
<dbReference type="RefSeq" id="WP_171628175.1">
    <property type="nucleotide sequence ID" value="NZ_JABBPG010000016.1"/>
</dbReference>
<reference evidence="2 3" key="1">
    <citation type="submission" date="2020-04" db="EMBL/GenBank/DDBJ databases">
        <title>Pseudoalteromonas caenipelagi sp. nov., isolated from a tidal flat.</title>
        <authorList>
            <person name="Park S."/>
            <person name="Yoon J.-H."/>
        </authorList>
    </citation>
    <scope>NUCLEOTIDE SEQUENCE [LARGE SCALE GENOMIC DNA]</scope>
    <source>
        <strain evidence="2 3">JBTF-M23</strain>
    </source>
</reference>
<keyword evidence="1" id="KW-1133">Transmembrane helix</keyword>
<evidence type="ECO:0000256" key="1">
    <source>
        <dbReference type="SAM" id="Phobius"/>
    </source>
</evidence>
<name>A0A849VJW8_9GAMM</name>
<dbReference type="AlphaFoldDB" id="A0A849VJW8"/>
<protein>
    <submittedName>
        <fullName evidence="2">Uncharacterized protein</fullName>
    </submittedName>
</protein>
<dbReference type="Proteomes" id="UP000586305">
    <property type="component" value="Unassembled WGS sequence"/>
</dbReference>
<sequence>MLKPDHETTVNTWLLLLALFTTLLLGFEFGKRVYIEEQLNEPVQTITFGRNGGPSIAPDKPDSTPIWKLVWDLMSEE</sequence>